<comment type="caution">
    <text evidence="1">The sequence shown here is derived from an EMBL/GenBank/DDBJ whole genome shotgun (WGS) entry which is preliminary data.</text>
</comment>
<dbReference type="PATRIC" id="fig|35818.11.peg.1600"/>
<accession>A0A0N0LT50</accession>
<evidence type="ECO:0000313" key="1">
    <source>
        <dbReference type="EMBL" id="KPH55501.1"/>
    </source>
</evidence>
<reference evidence="1 2" key="1">
    <citation type="submission" date="2014-06" db="EMBL/GenBank/DDBJ databases">
        <title>Helicobacter pullorum isolates in fresh chicken meat - phenotypic and genotypic features.</title>
        <authorList>
            <person name="Borges V."/>
            <person name="Santos A."/>
            <person name="Correia C.B."/>
            <person name="Saraiva M."/>
            <person name="Menard A."/>
            <person name="Vieira L."/>
            <person name="Sampaio D.A."/>
            <person name="Gomes J.P."/>
            <person name="Oleastro M."/>
        </authorList>
    </citation>
    <scope>NUCLEOTIDE SEQUENCE [LARGE SCALE GENOMIC DNA]</scope>
    <source>
        <strain evidence="1 2">229334/12</strain>
    </source>
</reference>
<dbReference type="EMBL" id="JNOC01000042">
    <property type="protein sequence ID" value="KPH55501.1"/>
    <property type="molecule type" value="Genomic_DNA"/>
</dbReference>
<dbReference type="AlphaFoldDB" id="A0A0N0LT50"/>
<proteinExistence type="predicted"/>
<gene>
    <name evidence="1" type="ORF">HPU229334_08100</name>
</gene>
<sequence length="235" mass="27644">MKNASLEYIKNLSSVYDLSSIEVVDTLKDTLKRVYSCGEIESETINGNLVFYRVYYNRYNELKKEVIKINSKDNNKIKEIFNAGLFRKSLKKTLQKIKSKQKYKKGIISGEIMGRTRNGYSVLTEFGNAFLPFSNALISEKRKKLFRPKRSLYFHIHKVYIERGKIKIILDRTSNLIIKQEVRDILSIPKESLIGVSRKEGIEIVLHTKEKISKEEIKEISRRYKEKVKVEIRQW</sequence>
<name>A0A0N0LT50_9HELI</name>
<protein>
    <submittedName>
        <fullName evidence="1">Uncharacterized protein</fullName>
    </submittedName>
</protein>
<organism evidence="1 2">
    <name type="scientific">Helicobacter pullorum</name>
    <dbReference type="NCBI Taxonomy" id="35818"/>
    <lineage>
        <taxon>Bacteria</taxon>
        <taxon>Pseudomonadati</taxon>
        <taxon>Campylobacterota</taxon>
        <taxon>Epsilonproteobacteria</taxon>
        <taxon>Campylobacterales</taxon>
        <taxon>Helicobacteraceae</taxon>
        <taxon>Helicobacter</taxon>
    </lineage>
</organism>
<evidence type="ECO:0000313" key="2">
    <source>
        <dbReference type="Proteomes" id="UP000037997"/>
    </source>
</evidence>
<dbReference type="Proteomes" id="UP000037997">
    <property type="component" value="Unassembled WGS sequence"/>
</dbReference>
<dbReference type="RefSeq" id="WP_005022144.1">
    <property type="nucleotide sequence ID" value="NZ_CABKNZ010000042.1"/>
</dbReference>